<keyword evidence="2" id="KW-1185">Reference proteome</keyword>
<organism evidence="1 2">
    <name type="scientific">Niabella yanshanensis</name>
    <dbReference type="NCBI Taxonomy" id="577386"/>
    <lineage>
        <taxon>Bacteria</taxon>
        <taxon>Pseudomonadati</taxon>
        <taxon>Bacteroidota</taxon>
        <taxon>Chitinophagia</taxon>
        <taxon>Chitinophagales</taxon>
        <taxon>Chitinophagaceae</taxon>
        <taxon>Niabella</taxon>
    </lineage>
</organism>
<gene>
    <name evidence="1" type="ORF">U0035_08545</name>
</gene>
<dbReference type="PROSITE" id="PS51257">
    <property type="entry name" value="PROKAR_LIPOPROTEIN"/>
    <property type="match status" value="1"/>
</dbReference>
<sequence length="246" mass="28354">MFKHLYLLFLTAALFSCTNKKETLDVEPINDYVTLQVGKSITYRLDSTVFTFNGTRIETHKYQVRHTVLKEVTDDGQKSFMIQRLLNNETATGSWVNNGTYLVTLHENKIEVITDNLRVIALQSPLRKGFSWKGNGQLPFAPYKQLFDFSLIGYDMNSWNFSYTDFGDETIEGQSYKSVWTVAQNNEVLNMPPTANTEFATKEVSIEKYAKGIGLVYKDYQMYEYQKGTSAFYMGFGITMWMISHN</sequence>
<reference evidence="1 2" key="1">
    <citation type="submission" date="2023-12" db="EMBL/GenBank/DDBJ databases">
        <title>Genome sequencing and assembly of bacterial species from a model synthetic community.</title>
        <authorList>
            <person name="Hogle S.L."/>
        </authorList>
    </citation>
    <scope>NUCLEOTIDE SEQUENCE [LARGE SCALE GENOMIC DNA]</scope>
    <source>
        <strain evidence="1 2">HAMBI_3031</strain>
    </source>
</reference>
<dbReference type="RefSeq" id="WP_114789576.1">
    <property type="nucleotide sequence ID" value="NZ_CP139960.1"/>
</dbReference>
<dbReference type="EMBL" id="CP139960">
    <property type="protein sequence ID" value="WQD40191.1"/>
    <property type="molecule type" value="Genomic_DNA"/>
</dbReference>
<evidence type="ECO:0000313" key="2">
    <source>
        <dbReference type="Proteomes" id="UP001325680"/>
    </source>
</evidence>
<accession>A0ABZ0WAH5</accession>
<evidence type="ECO:0000313" key="1">
    <source>
        <dbReference type="EMBL" id="WQD40191.1"/>
    </source>
</evidence>
<dbReference type="Proteomes" id="UP001325680">
    <property type="component" value="Chromosome"/>
</dbReference>
<protein>
    <submittedName>
        <fullName evidence="1">Uncharacterized protein</fullName>
    </submittedName>
</protein>
<name>A0ABZ0WAH5_9BACT</name>
<proteinExistence type="predicted"/>